<evidence type="ECO:0000313" key="1">
    <source>
        <dbReference type="EMBL" id="OPB41764.1"/>
    </source>
</evidence>
<keyword evidence="2" id="KW-1185">Reference proteome</keyword>
<evidence type="ECO:0000313" key="2">
    <source>
        <dbReference type="Proteomes" id="UP000191004"/>
    </source>
</evidence>
<name>A0A1T3CKZ9_9HYPO</name>
<sequence length="133" mass="15345">MYWSWGLNKHKYYLTILNNAFLPTKSDGHCPIASSGDTDMASALDDRSHGRRLTGIIQIALSACTCERRIRRSLMRYEKRSSEIYRGNGWSCHISKNNKKPEWRLSIIILEVGVMLVFKDGIKFFVFSLVENI</sequence>
<organism evidence="1 2">
    <name type="scientific">Trichoderma guizhouense</name>
    <dbReference type="NCBI Taxonomy" id="1491466"/>
    <lineage>
        <taxon>Eukaryota</taxon>
        <taxon>Fungi</taxon>
        <taxon>Dikarya</taxon>
        <taxon>Ascomycota</taxon>
        <taxon>Pezizomycotina</taxon>
        <taxon>Sordariomycetes</taxon>
        <taxon>Hypocreomycetidae</taxon>
        <taxon>Hypocreales</taxon>
        <taxon>Hypocreaceae</taxon>
        <taxon>Trichoderma</taxon>
    </lineage>
</organism>
<comment type="caution">
    <text evidence="1">The sequence shown here is derived from an EMBL/GenBank/DDBJ whole genome shotgun (WGS) entry which is preliminary data.</text>
</comment>
<dbReference type="EMBL" id="LVVK01000014">
    <property type="protein sequence ID" value="OPB41764.1"/>
    <property type="molecule type" value="Genomic_DNA"/>
</dbReference>
<gene>
    <name evidence="1" type="ORF">A0O28_0103240</name>
</gene>
<dbReference type="Proteomes" id="UP000191004">
    <property type="component" value="Unassembled WGS sequence"/>
</dbReference>
<proteinExistence type="predicted"/>
<reference evidence="1 2" key="1">
    <citation type="submission" date="2016-04" db="EMBL/GenBank/DDBJ databases">
        <title>Multiple horizontal gene transfer events from other fungi enriched the ability of the initially mycotrophic fungus Trichoderma (Ascomycota) to feed on dead plant biomass.</title>
        <authorList>
            <person name="Atanasova L."/>
            <person name="Chenthamara K."/>
            <person name="Zhang J."/>
            <person name="Grujic M."/>
            <person name="Henrissat B."/>
            <person name="Kuo A."/>
            <person name="Aertz A."/>
            <person name="Salamov A."/>
            <person name="Lipzen A."/>
            <person name="Labutti K."/>
            <person name="Barry K."/>
            <person name="Miao Y."/>
            <person name="Rahimi M.J."/>
            <person name="Shen Q."/>
            <person name="Grigoriev I.V."/>
            <person name="Kubicek C.P."/>
            <person name="Druzhinina I.S."/>
        </authorList>
    </citation>
    <scope>NUCLEOTIDE SEQUENCE [LARGE SCALE GENOMIC DNA]</scope>
    <source>
        <strain evidence="1 2">NJAU 4742</strain>
    </source>
</reference>
<accession>A0A1T3CKZ9</accession>
<protein>
    <submittedName>
        <fullName evidence="1">Uncharacterized protein</fullName>
    </submittedName>
</protein>
<dbReference type="AlphaFoldDB" id="A0A1T3CKZ9"/>